<evidence type="ECO:0000256" key="1">
    <source>
        <dbReference type="SAM" id="MobiDB-lite"/>
    </source>
</evidence>
<evidence type="ECO:0000313" key="4">
    <source>
        <dbReference type="EMBL" id="PWN95781.1"/>
    </source>
</evidence>
<feature type="region of interest" description="Disordered" evidence="1">
    <location>
        <begin position="197"/>
        <end position="269"/>
    </location>
</feature>
<dbReference type="SUPFAM" id="SSF50685">
    <property type="entry name" value="Barwin-like endoglucanases"/>
    <property type="match status" value="1"/>
</dbReference>
<dbReference type="InterPro" id="IPR036908">
    <property type="entry name" value="RlpA-like_sf"/>
</dbReference>
<dbReference type="AlphaFoldDB" id="A0A316Z2L8"/>
<dbReference type="Gene3D" id="2.40.40.10">
    <property type="entry name" value="RlpA-like domain"/>
    <property type="match status" value="1"/>
</dbReference>
<reference evidence="4 5" key="1">
    <citation type="journal article" date="2018" name="Mol. Biol. Evol.">
        <title>Broad Genomic Sampling Reveals a Smut Pathogenic Ancestry of the Fungal Clade Ustilaginomycotina.</title>
        <authorList>
            <person name="Kijpornyongpan T."/>
            <person name="Mondo S.J."/>
            <person name="Barry K."/>
            <person name="Sandor L."/>
            <person name="Lee J."/>
            <person name="Lipzen A."/>
            <person name="Pangilinan J."/>
            <person name="LaButti K."/>
            <person name="Hainaut M."/>
            <person name="Henrissat B."/>
            <person name="Grigoriev I.V."/>
            <person name="Spatafora J.W."/>
            <person name="Aime M.C."/>
        </authorList>
    </citation>
    <scope>NUCLEOTIDE SEQUENCE [LARGE SCALE GENOMIC DNA]</scope>
    <source>
        <strain evidence="4 5">MCA 4186</strain>
    </source>
</reference>
<organism evidence="4 5">
    <name type="scientific">Tilletiopsis washingtonensis</name>
    <dbReference type="NCBI Taxonomy" id="58919"/>
    <lineage>
        <taxon>Eukaryota</taxon>
        <taxon>Fungi</taxon>
        <taxon>Dikarya</taxon>
        <taxon>Basidiomycota</taxon>
        <taxon>Ustilaginomycotina</taxon>
        <taxon>Exobasidiomycetes</taxon>
        <taxon>Entylomatales</taxon>
        <taxon>Entylomatales incertae sedis</taxon>
        <taxon>Tilletiopsis</taxon>
    </lineage>
</organism>
<dbReference type="CDD" id="cd22278">
    <property type="entry name" value="DPBB_GH45_endoglucanase"/>
    <property type="match status" value="1"/>
</dbReference>
<keyword evidence="5" id="KW-1185">Reference proteome</keyword>
<dbReference type="OrthoDB" id="5823761at2759"/>
<dbReference type="GeneID" id="37270708"/>
<dbReference type="PROSITE" id="PS50842">
    <property type="entry name" value="EXPANSIN_EG45"/>
    <property type="match status" value="1"/>
</dbReference>
<dbReference type="Proteomes" id="UP000245946">
    <property type="component" value="Unassembled WGS sequence"/>
</dbReference>
<proteinExistence type="predicted"/>
<sequence length="353" mass="36485">MRLLLHLAASLALLRLAHALPSSGWATVTHYDLPSLYLASCGCAPHSTDYPTAALSRAAYGSLLSFGPACGACYRLTLLSTPLSPPPPAGDGYVLDAAQQRRASVVVKVTDVCPGDGSGTDYCAAQAARPNAQGAEVHWDLAWPAKGIAKDFFPGTRDYGVWNATYARVACSEWAGYSDAAAGGSVWDLQDAACCPLDPSDDDGGGESDIEAPATTSSATSAAGATARATSVASSGSASNSGRSSSSNSTLTSSISLSPRSHHGALHAHRHRRAPFLAGAQASHCPSYSALAASGQLNTGMVPNTSNPYARIEGGAALSSGARRDRRPWGWSSAVGAAWRWREEPPLLARMEL</sequence>
<name>A0A316Z2L8_9BASI</name>
<dbReference type="Pfam" id="PF22514">
    <property type="entry name" value="EXPB1_D1"/>
    <property type="match status" value="1"/>
</dbReference>
<feature type="compositionally biased region" description="Basic residues" evidence="1">
    <location>
        <begin position="260"/>
        <end position="269"/>
    </location>
</feature>
<keyword evidence="2" id="KW-0732">Signal</keyword>
<evidence type="ECO:0000313" key="5">
    <source>
        <dbReference type="Proteomes" id="UP000245946"/>
    </source>
</evidence>
<accession>A0A316Z2L8</accession>
<evidence type="ECO:0000256" key="2">
    <source>
        <dbReference type="SAM" id="SignalP"/>
    </source>
</evidence>
<dbReference type="InterPro" id="IPR007112">
    <property type="entry name" value="Expansin/allergen_DPBB_dom"/>
</dbReference>
<dbReference type="RefSeq" id="XP_025596060.1">
    <property type="nucleotide sequence ID" value="XM_025743164.1"/>
</dbReference>
<feature type="signal peptide" evidence="2">
    <location>
        <begin position="1"/>
        <end position="19"/>
    </location>
</feature>
<feature type="chain" id="PRO_5016433722" description="Expansin-like EG45 domain-containing protein" evidence="2">
    <location>
        <begin position="20"/>
        <end position="353"/>
    </location>
</feature>
<evidence type="ECO:0000259" key="3">
    <source>
        <dbReference type="PROSITE" id="PS50842"/>
    </source>
</evidence>
<protein>
    <recommendedName>
        <fullName evidence="3">Expansin-like EG45 domain-containing protein</fullName>
    </recommendedName>
</protein>
<feature type="compositionally biased region" description="Low complexity" evidence="1">
    <location>
        <begin position="212"/>
        <end position="259"/>
    </location>
</feature>
<feature type="compositionally biased region" description="Acidic residues" evidence="1">
    <location>
        <begin position="199"/>
        <end position="210"/>
    </location>
</feature>
<dbReference type="EMBL" id="KZ819302">
    <property type="protein sequence ID" value="PWN95781.1"/>
    <property type="molecule type" value="Genomic_DNA"/>
</dbReference>
<feature type="domain" description="Expansin-like EG45" evidence="3">
    <location>
        <begin position="38"/>
        <end position="176"/>
    </location>
</feature>
<gene>
    <name evidence="4" type="ORF">FA09DRAFT_331748</name>
</gene>